<evidence type="ECO:0000313" key="3">
    <source>
        <dbReference type="Proteomes" id="UP000194151"/>
    </source>
</evidence>
<gene>
    <name evidence="2" type="ORF">CAL12_10370</name>
</gene>
<dbReference type="KEGG" id="bgv:CAL12_10370"/>
<dbReference type="RefSeq" id="WP_086064401.1">
    <property type="nucleotide sequence ID" value="NZ_CP021108.1"/>
</dbReference>
<dbReference type="OrthoDB" id="6918951at2"/>
<keyword evidence="2" id="KW-0031">Aminopeptidase</keyword>
<organism evidence="2 3">
    <name type="scientific">Bordetella genomosp. 8</name>
    <dbReference type="NCBI Taxonomy" id="1416806"/>
    <lineage>
        <taxon>Bacteria</taxon>
        <taxon>Pseudomonadati</taxon>
        <taxon>Pseudomonadota</taxon>
        <taxon>Betaproteobacteria</taxon>
        <taxon>Burkholderiales</taxon>
        <taxon>Alcaligenaceae</taxon>
        <taxon>Bordetella</taxon>
    </lineage>
</organism>
<keyword evidence="3" id="KW-1185">Reference proteome</keyword>
<dbReference type="GO" id="GO:0046872">
    <property type="term" value="F:metal ion binding"/>
    <property type="evidence" value="ECO:0007669"/>
    <property type="project" value="UniProtKB-KW"/>
</dbReference>
<evidence type="ECO:0000256" key="1">
    <source>
        <dbReference type="ARBA" id="ARBA00022723"/>
    </source>
</evidence>
<dbReference type="SUPFAM" id="SSF144052">
    <property type="entry name" value="Thermophilic metalloprotease-like"/>
    <property type="match status" value="1"/>
</dbReference>
<dbReference type="PANTHER" id="PTHR34448:SF1">
    <property type="entry name" value="BLL6088 PROTEIN"/>
    <property type="match status" value="1"/>
</dbReference>
<accession>A0A1W6YJD5</accession>
<proteinExistence type="predicted"/>
<dbReference type="PANTHER" id="PTHR34448">
    <property type="entry name" value="AMINOPEPTIDASE"/>
    <property type="match status" value="1"/>
</dbReference>
<dbReference type="Proteomes" id="UP000194151">
    <property type="component" value="Chromosome"/>
</dbReference>
<keyword evidence="1" id="KW-0479">Metal-binding</keyword>
<dbReference type="EMBL" id="CP021108">
    <property type="protein sequence ID" value="ARP81205.1"/>
    <property type="molecule type" value="Genomic_DNA"/>
</dbReference>
<name>A0A1W6YJD5_9BORD</name>
<dbReference type="AlphaFoldDB" id="A0A1W6YJD5"/>
<reference evidence="2 3" key="1">
    <citation type="submission" date="2017-05" db="EMBL/GenBank/DDBJ databases">
        <title>Complete and WGS of Bordetella genogroups.</title>
        <authorList>
            <person name="Spilker T."/>
            <person name="LiPuma J."/>
        </authorList>
    </citation>
    <scope>NUCLEOTIDE SEQUENCE [LARGE SCALE GENOMIC DNA]</scope>
    <source>
        <strain evidence="2 3">AU19157</strain>
    </source>
</reference>
<sequence length="347" mass="38907">MKLDAEVLELFTKELSLCRVKTGETVIVLTAEDEWQDNAYAFMAAAQRLGAKAFNLNVRREQQNAVGVQGRHPLVGNELAMKTLKSANMVIDMVGLLFSREQAEIQAAGVRILRVMEPFHVLKQMFPTEDLRRRVEYAKQIMEQAKQLRFTSAAGTDVTYALGQYPVISEYGYTYEPGRWDHFPSGFSFTQGNDGGVNGTVVLQPGDVLCAFKKYVESAVTLKIKDGYVTDISGSGMDAQLIDSYIKSFHDPRAYAISHIGWGLNEQARWYQFAVTRQLPSEHVMNALAFYGNVLFSLGPNLEVGGDNDTACHLDLPMRQCSLWLDDTQILQDGEVVHPEMRVERHA</sequence>
<evidence type="ECO:0000313" key="2">
    <source>
        <dbReference type="EMBL" id="ARP81205.1"/>
    </source>
</evidence>
<protein>
    <submittedName>
        <fullName evidence="2">Leucyl aminopeptidase</fullName>
    </submittedName>
</protein>
<dbReference type="Pfam" id="PF26233">
    <property type="entry name" value="NicX"/>
    <property type="match status" value="1"/>
</dbReference>
<dbReference type="STRING" id="1416806.CAL12_10370"/>
<dbReference type="InterPro" id="IPR052170">
    <property type="entry name" value="M29_Exopeptidase"/>
</dbReference>
<dbReference type="InterPro" id="IPR058739">
    <property type="entry name" value="NicX"/>
</dbReference>
<keyword evidence="2" id="KW-0378">Hydrolase</keyword>
<dbReference type="GO" id="GO:0004177">
    <property type="term" value="F:aminopeptidase activity"/>
    <property type="evidence" value="ECO:0007669"/>
    <property type="project" value="UniProtKB-KW"/>
</dbReference>
<keyword evidence="2" id="KW-0645">Protease</keyword>